<dbReference type="EMBL" id="JABCRI010000021">
    <property type="protein sequence ID" value="KAF8380758.1"/>
    <property type="molecule type" value="Genomic_DNA"/>
</dbReference>
<evidence type="ECO:0000313" key="1">
    <source>
        <dbReference type="EMBL" id="KAF8380758.1"/>
    </source>
</evidence>
<gene>
    <name evidence="1" type="ORF">HHK36_028248</name>
</gene>
<dbReference type="PANTHER" id="PTHR31656">
    <property type="entry name" value="ROOT CAP DOMAIN-CONTAINING PROTEIN"/>
    <property type="match status" value="1"/>
</dbReference>
<dbReference type="AlphaFoldDB" id="A0A835D559"/>
<comment type="caution">
    <text evidence="1">The sequence shown here is derived from an EMBL/GenBank/DDBJ whole genome shotgun (WGS) entry which is preliminary data.</text>
</comment>
<dbReference type="PROSITE" id="PS51257">
    <property type="entry name" value="PROKAR_LIPOPROTEIN"/>
    <property type="match status" value="1"/>
</dbReference>
<name>A0A835D559_TETSI</name>
<protein>
    <submittedName>
        <fullName evidence="1">Uncharacterized protein</fullName>
    </submittedName>
</protein>
<keyword evidence="2" id="KW-1185">Reference proteome</keyword>
<dbReference type="Proteomes" id="UP000655225">
    <property type="component" value="Unassembled WGS sequence"/>
</dbReference>
<reference evidence="1 2" key="1">
    <citation type="submission" date="2020-04" db="EMBL/GenBank/DDBJ databases">
        <title>Plant Genome Project.</title>
        <authorList>
            <person name="Zhang R.-G."/>
        </authorList>
    </citation>
    <scope>NUCLEOTIDE SEQUENCE [LARGE SCALE GENOMIC DNA]</scope>
    <source>
        <strain evidence="1">YNK0</strain>
        <tissue evidence="1">Leaf</tissue>
    </source>
</reference>
<sequence length="214" mass="24232">MKSEAKKKKRYSRKLYAWLPYDNRTANCNGMGSACGDLRFIGGEGNLFYFRRPEGRMRDNTQIQALGLMFESHTFTLFANKVSQWNDNVDQLLFTYDNMPVFVNEGHTFTLASSDSDLVEEWTAKCNSITVTFPGVSISGSSISRRGLKECWARHLVQSSRAHPVKRDVAIMGGEDKYMTSSLFSADSLLHFLARDFISGQAFGVGSQQRHRMQ</sequence>
<evidence type="ECO:0000313" key="2">
    <source>
        <dbReference type="Proteomes" id="UP000655225"/>
    </source>
</evidence>
<organism evidence="1 2">
    <name type="scientific">Tetracentron sinense</name>
    <name type="common">Spur-leaf</name>
    <dbReference type="NCBI Taxonomy" id="13715"/>
    <lineage>
        <taxon>Eukaryota</taxon>
        <taxon>Viridiplantae</taxon>
        <taxon>Streptophyta</taxon>
        <taxon>Embryophyta</taxon>
        <taxon>Tracheophyta</taxon>
        <taxon>Spermatophyta</taxon>
        <taxon>Magnoliopsida</taxon>
        <taxon>Trochodendrales</taxon>
        <taxon>Trochodendraceae</taxon>
        <taxon>Tetracentron</taxon>
    </lineage>
</organism>
<accession>A0A835D559</accession>
<proteinExistence type="predicted"/>